<dbReference type="Pfam" id="PF10431">
    <property type="entry name" value="ClpB_D2-small"/>
    <property type="match status" value="1"/>
</dbReference>
<dbReference type="SUPFAM" id="SSF52540">
    <property type="entry name" value="P-loop containing nucleoside triphosphate hydrolases"/>
    <property type="match status" value="2"/>
</dbReference>
<feature type="domain" description="AAA+ ATPase" evidence="7">
    <location>
        <begin position="588"/>
        <end position="757"/>
    </location>
</feature>
<evidence type="ECO:0000256" key="6">
    <source>
        <dbReference type="SAM" id="Phobius"/>
    </source>
</evidence>
<evidence type="ECO:0000256" key="4">
    <source>
        <dbReference type="ARBA" id="ARBA00023186"/>
    </source>
</evidence>
<feature type="coiled-coil region" evidence="5">
    <location>
        <begin position="762"/>
        <end position="789"/>
    </location>
</feature>
<sequence length="844" mass="93927">MEHAQAQTSVTLLTTRPGILRAARLEAVLPRSVRRAMRASFFFLALFLFFLWLVTWFAGGFFLAADGARFLQKLLGGVALIVSAPLWFFVVAEFYFLTVSRPEQLLESSASDGNRFFSIHYGAARRLWNLDAFRKTEVDISRLYQTLPGDSFMRQVFLRLGIDAADANVFIQLKEKKELYVGRDRLLQTLVSEAEEVKSDLITAREFAMLLFDLDTDFEQFLFQHEIRKEDLRGAAHWVSTLVQLKQAELRWWERAILGRMPTFGASLVFGYTYTLDKFARDVRAGNQGAIIPEGAVHGRELQEIASILARSDQANAILVGEPGSGKTAILEQLTRLILEGSAPAALWQKRLIAMDSVALIAVAKQKGELEALCVKVMNEAATAGNVVLVLEHFPEFIESASQIGVNAVSILEPYLEGTELQVIALSDKDQYHRVLEPNATVTKLFERVEITEPEVASVVFVLEEVAYELEKTHAVFITYSALVSAAHLADRYITNGAMPEKAIDVLERAVTQAMNAGERFVTKQHAERAVEERTHIPVEKASGKEAEKLLKMEEVLHQRVIGQHVAITAVANALRRARTGLHAGKRPIGSFLFLGPTGVGKTETAKALAQIYFGSEDAMSRFDMSEFQGPEGVNKLIGSFEAGVAGALSNALRSKPFSLLLFDEFEKSSRDVINLFLQILEEGFFTDANGKRVSARDAIIITTSNAGSNLIWDMVQQGKDVVSLQKEVVDAIRQQGVFAPEILNRFDAIVVFEPLDKEKLHKVAKLLLEELAKNLKKQEIELVITEELIAKVVDMGYDPVMGARPMRRAITDHVEQVIARKLLEGSLKRGGRVEFTSEEMASL</sequence>
<evidence type="ECO:0000256" key="1">
    <source>
        <dbReference type="ARBA" id="ARBA00022737"/>
    </source>
</evidence>
<dbReference type="InterPro" id="IPR003593">
    <property type="entry name" value="AAA+_ATPase"/>
</dbReference>
<accession>A0A1G2G7Q6</accession>
<evidence type="ECO:0000256" key="3">
    <source>
        <dbReference type="ARBA" id="ARBA00022840"/>
    </source>
</evidence>
<dbReference type="CDD" id="cd19499">
    <property type="entry name" value="RecA-like_ClpB_Hsp104-like"/>
    <property type="match status" value="1"/>
</dbReference>
<organism evidence="9 10">
    <name type="scientific">Candidatus Ryanbacteria bacterium RIFCSPHIGHO2_02_FULL_45_13b</name>
    <dbReference type="NCBI Taxonomy" id="1802117"/>
    <lineage>
        <taxon>Bacteria</taxon>
        <taxon>Candidatus Ryaniibacteriota</taxon>
    </lineage>
</organism>
<proteinExistence type="predicted"/>
<keyword evidence="2" id="KW-0547">Nucleotide-binding</keyword>
<dbReference type="AlphaFoldDB" id="A0A1G2G7Q6"/>
<evidence type="ECO:0000259" key="8">
    <source>
        <dbReference type="SMART" id="SM01086"/>
    </source>
</evidence>
<dbReference type="InterPro" id="IPR041546">
    <property type="entry name" value="ClpA/ClpB_AAA_lid"/>
</dbReference>
<feature type="domain" description="Clp ATPase C-terminal" evidence="8">
    <location>
        <begin position="756"/>
        <end position="841"/>
    </location>
</feature>
<gene>
    <name evidence="9" type="ORF">A3J54_02655</name>
</gene>
<dbReference type="GO" id="GO:0005524">
    <property type="term" value="F:ATP binding"/>
    <property type="evidence" value="ECO:0007669"/>
    <property type="project" value="UniProtKB-KW"/>
</dbReference>
<name>A0A1G2G7Q6_9BACT</name>
<dbReference type="InterPro" id="IPR027417">
    <property type="entry name" value="P-loop_NTPase"/>
</dbReference>
<dbReference type="SMART" id="SM00382">
    <property type="entry name" value="AAA"/>
    <property type="match status" value="2"/>
</dbReference>
<reference evidence="9 10" key="1">
    <citation type="journal article" date="2016" name="Nat. Commun.">
        <title>Thousands of microbial genomes shed light on interconnected biogeochemical processes in an aquifer system.</title>
        <authorList>
            <person name="Anantharaman K."/>
            <person name="Brown C.T."/>
            <person name="Hug L.A."/>
            <person name="Sharon I."/>
            <person name="Castelle C.J."/>
            <person name="Probst A.J."/>
            <person name="Thomas B.C."/>
            <person name="Singh A."/>
            <person name="Wilkins M.J."/>
            <person name="Karaoz U."/>
            <person name="Brodie E.L."/>
            <person name="Williams K.H."/>
            <person name="Hubbard S.S."/>
            <person name="Banfield J.F."/>
        </authorList>
    </citation>
    <scope>NUCLEOTIDE SEQUENCE [LARGE SCALE GENOMIC DNA]</scope>
</reference>
<protein>
    <recommendedName>
        <fullName evidence="11">Clp R domain-containing protein</fullName>
    </recommendedName>
</protein>
<feature type="transmembrane region" description="Helical" evidence="6">
    <location>
        <begin position="74"/>
        <end position="97"/>
    </location>
</feature>
<evidence type="ECO:0000313" key="9">
    <source>
        <dbReference type="EMBL" id="OGZ46289.1"/>
    </source>
</evidence>
<dbReference type="InterPro" id="IPR019489">
    <property type="entry name" value="Clp_ATPase_C"/>
</dbReference>
<keyword evidence="4" id="KW-0143">Chaperone</keyword>
<dbReference type="PRINTS" id="PR00300">
    <property type="entry name" value="CLPPROTEASEA"/>
</dbReference>
<dbReference type="Pfam" id="PF17871">
    <property type="entry name" value="AAA_lid_9"/>
    <property type="match status" value="1"/>
</dbReference>
<evidence type="ECO:0000256" key="2">
    <source>
        <dbReference type="ARBA" id="ARBA00022741"/>
    </source>
</evidence>
<dbReference type="InterPro" id="IPR050130">
    <property type="entry name" value="ClpA_ClpB"/>
</dbReference>
<feature type="domain" description="AAA+ ATPase" evidence="7">
    <location>
        <begin position="313"/>
        <end position="455"/>
    </location>
</feature>
<evidence type="ECO:0008006" key="11">
    <source>
        <dbReference type="Google" id="ProtNLM"/>
    </source>
</evidence>
<dbReference type="Gene3D" id="3.40.50.300">
    <property type="entry name" value="P-loop containing nucleotide triphosphate hydrolases"/>
    <property type="match status" value="2"/>
</dbReference>
<evidence type="ECO:0000259" key="7">
    <source>
        <dbReference type="SMART" id="SM00382"/>
    </source>
</evidence>
<keyword evidence="3" id="KW-0067">ATP-binding</keyword>
<dbReference type="SMART" id="SM01086">
    <property type="entry name" value="ClpB_D2-small"/>
    <property type="match status" value="1"/>
</dbReference>
<comment type="caution">
    <text evidence="9">The sequence shown here is derived from an EMBL/GenBank/DDBJ whole genome shotgun (WGS) entry which is preliminary data.</text>
</comment>
<keyword evidence="1" id="KW-0677">Repeat</keyword>
<keyword evidence="6" id="KW-0812">Transmembrane</keyword>
<dbReference type="EMBL" id="MHNN01000012">
    <property type="protein sequence ID" value="OGZ46289.1"/>
    <property type="molecule type" value="Genomic_DNA"/>
</dbReference>
<evidence type="ECO:0000256" key="5">
    <source>
        <dbReference type="SAM" id="Coils"/>
    </source>
</evidence>
<dbReference type="GO" id="GO:0005737">
    <property type="term" value="C:cytoplasm"/>
    <property type="evidence" value="ECO:0007669"/>
    <property type="project" value="TreeGrafter"/>
</dbReference>
<dbReference type="PANTHER" id="PTHR11638:SF18">
    <property type="entry name" value="HEAT SHOCK PROTEIN 104"/>
    <property type="match status" value="1"/>
</dbReference>
<dbReference type="InterPro" id="IPR001270">
    <property type="entry name" value="ClpA/B"/>
</dbReference>
<dbReference type="Pfam" id="PF07724">
    <property type="entry name" value="AAA_2"/>
    <property type="match status" value="1"/>
</dbReference>
<keyword evidence="5" id="KW-0175">Coiled coil</keyword>
<feature type="transmembrane region" description="Helical" evidence="6">
    <location>
        <begin position="41"/>
        <end position="62"/>
    </location>
</feature>
<dbReference type="InterPro" id="IPR003959">
    <property type="entry name" value="ATPase_AAA_core"/>
</dbReference>
<keyword evidence="6" id="KW-0472">Membrane</keyword>
<dbReference type="STRING" id="1802117.A3J54_02655"/>
<dbReference type="Gene3D" id="1.10.8.60">
    <property type="match status" value="2"/>
</dbReference>
<dbReference type="Proteomes" id="UP000176576">
    <property type="component" value="Unassembled WGS sequence"/>
</dbReference>
<dbReference type="GO" id="GO:0016887">
    <property type="term" value="F:ATP hydrolysis activity"/>
    <property type="evidence" value="ECO:0007669"/>
    <property type="project" value="InterPro"/>
</dbReference>
<dbReference type="GO" id="GO:0034605">
    <property type="term" value="P:cellular response to heat"/>
    <property type="evidence" value="ECO:0007669"/>
    <property type="project" value="TreeGrafter"/>
</dbReference>
<keyword evidence="6" id="KW-1133">Transmembrane helix</keyword>
<evidence type="ECO:0000313" key="10">
    <source>
        <dbReference type="Proteomes" id="UP000176576"/>
    </source>
</evidence>
<dbReference type="PANTHER" id="PTHR11638">
    <property type="entry name" value="ATP-DEPENDENT CLP PROTEASE"/>
    <property type="match status" value="1"/>
</dbReference>